<keyword evidence="2" id="KW-1133">Transmembrane helix</keyword>
<keyword evidence="4" id="KW-1185">Reference proteome</keyword>
<accession>A0ABP8MZ58</accession>
<comment type="caution">
    <text evidence="3">The sequence shown here is derived from an EMBL/GenBank/DDBJ whole genome shotgun (WGS) entry which is preliminary data.</text>
</comment>
<dbReference type="RefSeq" id="WP_344827408.1">
    <property type="nucleotide sequence ID" value="NZ_BAABEZ010000022.1"/>
</dbReference>
<evidence type="ECO:0008006" key="5">
    <source>
        <dbReference type="Google" id="ProtNLM"/>
    </source>
</evidence>
<evidence type="ECO:0000256" key="1">
    <source>
        <dbReference type="SAM" id="MobiDB-lite"/>
    </source>
</evidence>
<evidence type="ECO:0000256" key="2">
    <source>
        <dbReference type="SAM" id="Phobius"/>
    </source>
</evidence>
<protein>
    <recommendedName>
        <fullName evidence="5">DUF4340 domain-containing protein</fullName>
    </recommendedName>
</protein>
<organism evidence="3 4">
    <name type="scientific">Rurimicrobium arvi</name>
    <dbReference type="NCBI Taxonomy" id="2049916"/>
    <lineage>
        <taxon>Bacteria</taxon>
        <taxon>Pseudomonadati</taxon>
        <taxon>Bacteroidota</taxon>
        <taxon>Chitinophagia</taxon>
        <taxon>Chitinophagales</taxon>
        <taxon>Chitinophagaceae</taxon>
        <taxon>Rurimicrobium</taxon>
    </lineage>
</organism>
<sequence>MKKTLVYLVVLAILGCGVYWFFFQNSDNLYSSKDADFGYKDTASIGRIFLAETNGVSVLLERNPDNSWTLNKKYPAMPIQIINILTCLNKQTALSPVPEKDRDRVIKLLAGMGVKVELYDRSGKKLRCFYVAGQGPNYHGSYMLMEGSQDPYLVEIRGFEGYLTPRYTTDEAEWRSRSVFHAADYEIRSFSVSYPGDPLNSFTIDNSGSKATVQIDPELGKTVTQLNQGRANIFLTLFGNVNAEGHLNGAEHLDSIISHSTLRARLTLTLKSGAKKDLDVYWIEKDDRYADLTSQTSTDPNNRPTDIERLYAVDLIQKDTLLLQRLSFEKFFRKAYEFYQTGNATEKPATQPETPLNNKKAPVQYAK</sequence>
<evidence type="ECO:0000313" key="3">
    <source>
        <dbReference type="EMBL" id="GAA4457343.1"/>
    </source>
</evidence>
<name>A0ABP8MZ58_9BACT</name>
<dbReference type="Proteomes" id="UP001501410">
    <property type="component" value="Unassembled WGS sequence"/>
</dbReference>
<proteinExistence type="predicted"/>
<feature type="region of interest" description="Disordered" evidence="1">
    <location>
        <begin position="345"/>
        <end position="367"/>
    </location>
</feature>
<reference evidence="4" key="1">
    <citation type="journal article" date="2019" name="Int. J. Syst. Evol. Microbiol.">
        <title>The Global Catalogue of Microorganisms (GCM) 10K type strain sequencing project: providing services to taxonomists for standard genome sequencing and annotation.</title>
        <authorList>
            <consortium name="The Broad Institute Genomics Platform"/>
            <consortium name="The Broad Institute Genome Sequencing Center for Infectious Disease"/>
            <person name="Wu L."/>
            <person name="Ma J."/>
        </authorList>
    </citation>
    <scope>NUCLEOTIDE SEQUENCE [LARGE SCALE GENOMIC DNA]</scope>
    <source>
        <strain evidence="4">JCM 31921</strain>
    </source>
</reference>
<keyword evidence="2" id="KW-0472">Membrane</keyword>
<gene>
    <name evidence="3" type="ORF">GCM10023092_24060</name>
</gene>
<keyword evidence="2" id="KW-0812">Transmembrane</keyword>
<dbReference type="EMBL" id="BAABEZ010000022">
    <property type="protein sequence ID" value="GAA4457343.1"/>
    <property type="molecule type" value="Genomic_DNA"/>
</dbReference>
<feature type="transmembrane region" description="Helical" evidence="2">
    <location>
        <begin position="5"/>
        <end position="23"/>
    </location>
</feature>
<evidence type="ECO:0000313" key="4">
    <source>
        <dbReference type="Proteomes" id="UP001501410"/>
    </source>
</evidence>
<dbReference type="PROSITE" id="PS51257">
    <property type="entry name" value="PROKAR_LIPOPROTEIN"/>
    <property type="match status" value="1"/>
</dbReference>